<dbReference type="InterPro" id="IPR029063">
    <property type="entry name" value="SAM-dependent_MTases_sf"/>
</dbReference>
<dbReference type="PANTHER" id="PTHR43861">
    <property type="entry name" value="TRANS-ACONITATE 2-METHYLTRANSFERASE-RELATED"/>
    <property type="match status" value="1"/>
</dbReference>
<keyword evidence="2 4" id="KW-0808">Transferase</keyword>
<gene>
    <name evidence="4" type="ORF">BJ981_005948</name>
</gene>
<accession>A0A7W8ZA12</accession>
<dbReference type="InterPro" id="IPR041698">
    <property type="entry name" value="Methyltransf_25"/>
</dbReference>
<evidence type="ECO:0000256" key="1">
    <source>
        <dbReference type="ARBA" id="ARBA00022603"/>
    </source>
</evidence>
<evidence type="ECO:0000256" key="2">
    <source>
        <dbReference type="ARBA" id="ARBA00022679"/>
    </source>
</evidence>
<reference evidence="4 5" key="1">
    <citation type="submission" date="2020-08" db="EMBL/GenBank/DDBJ databases">
        <title>Sequencing the genomes of 1000 actinobacteria strains.</title>
        <authorList>
            <person name="Klenk H.-P."/>
        </authorList>
    </citation>
    <scope>NUCLEOTIDE SEQUENCE [LARGE SCALE GENOMIC DNA]</scope>
    <source>
        <strain evidence="4 5">DSM 45790</strain>
    </source>
</reference>
<dbReference type="Proteomes" id="UP000588112">
    <property type="component" value="Unassembled WGS sequence"/>
</dbReference>
<dbReference type="RefSeq" id="WP_184616686.1">
    <property type="nucleotide sequence ID" value="NZ_BOOS01000044.1"/>
</dbReference>
<dbReference type="SUPFAM" id="SSF53335">
    <property type="entry name" value="S-adenosyl-L-methionine-dependent methyltransferases"/>
    <property type="match status" value="1"/>
</dbReference>
<name>A0A7W8ZA12_9ACTN</name>
<dbReference type="GO" id="GO:0032259">
    <property type="term" value="P:methylation"/>
    <property type="evidence" value="ECO:0007669"/>
    <property type="project" value="UniProtKB-KW"/>
</dbReference>
<dbReference type="Gene3D" id="2.20.130.10">
    <property type="entry name" value="CAC2371-like domains"/>
    <property type="match status" value="1"/>
</dbReference>
<comment type="caution">
    <text evidence="4">The sequence shown here is derived from an EMBL/GenBank/DDBJ whole genome shotgun (WGS) entry which is preliminary data.</text>
</comment>
<dbReference type="EMBL" id="JACHBR010000002">
    <property type="protein sequence ID" value="MBB5630184.1"/>
    <property type="molecule type" value="Genomic_DNA"/>
</dbReference>
<dbReference type="Pfam" id="PF13649">
    <property type="entry name" value="Methyltransf_25"/>
    <property type="match status" value="1"/>
</dbReference>
<evidence type="ECO:0000313" key="4">
    <source>
        <dbReference type="EMBL" id="MBB5630184.1"/>
    </source>
</evidence>
<proteinExistence type="predicted"/>
<dbReference type="CDD" id="cd02440">
    <property type="entry name" value="AdoMet_MTases"/>
    <property type="match status" value="1"/>
</dbReference>
<keyword evidence="1 4" id="KW-0489">Methyltransferase</keyword>
<keyword evidence="5" id="KW-1185">Reference proteome</keyword>
<dbReference type="Gene3D" id="3.40.50.150">
    <property type="entry name" value="Vaccinia Virus protein VP39"/>
    <property type="match status" value="1"/>
</dbReference>
<dbReference type="PANTHER" id="PTHR43861:SF1">
    <property type="entry name" value="TRANS-ACONITATE 2-METHYLTRANSFERASE"/>
    <property type="match status" value="1"/>
</dbReference>
<organism evidence="4 5">
    <name type="scientific">Sphaerisporangium krabiense</name>
    <dbReference type="NCBI Taxonomy" id="763782"/>
    <lineage>
        <taxon>Bacteria</taxon>
        <taxon>Bacillati</taxon>
        <taxon>Actinomycetota</taxon>
        <taxon>Actinomycetes</taxon>
        <taxon>Streptosporangiales</taxon>
        <taxon>Streptosporangiaceae</taxon>
        <taxon>Sphaerisporangium</taxon>
    </lineage>
</organism>
<dbReference type="AlphaFoldDB" id="A0A7W8ZA12"/>
<evidence type="ECO:0000313" key="5">
    <source>
        <dbReference type="Proteomes" id="UP000588112"/>
    </source>
</evidence>
<dbReference type="GO" id="GO:0008168">
    <property type="term" value="F:methyltransferase activity"/>
    <property type="evidence" value="ECO:0007669"/>
    <property type="project" value="UniProtKB-KW"/>
</dbReference>
<evidence type="ECO:0000259" key="3">
    <source>
        <dbReference type="Pfam" id="PF13649"/>
    </source>
</evidence>
<protein>
    <submittedName>
        <fullName evidence="4">SAM-dependent methyltransferase</fullName>
    </submittedName>
</protein>
<feature type="domain" description="Methyltransferase" evidence="3">
    <location>
        <begin position="54"/>
        <end position="144"/>
    </location>
</feature>
<sequence length="249" mass="27493">MTTDFSVRDTNVYAPEVSEVYDLLYQGRGKDYAREARILVDLIRARKADANSLVDVACGTGEHLRTLRTVFDHVEGVELSDTMRAAAAEKLPGVLVHPGDIRDFRLGRTFDAVTSMYSTVGYMRTTAELDAAVSTMAGHVSPGGVLIVEPWYFPHTFIDGHIGDDVIRTEGRTVARIARSVRHGDAVHQQAHYVVADSAGVRHFEHVQIFTLFSPEQYESAFLRAGCTVEYVEPGDILAGRGLFVGIRH</sequence>